<feature type="transmembrane region" description="Helical" evidence="1">
    <location>
        <begin position="385"/>
        <end position="408"/>
    </location>
</feature>
<dbReference type="PIRSF" id="PIRSF002746">
    <property type="entry name" value="Gluconate_transporter"/>
    <property type="match status" value="1"/>
</dbReference>
<dbReference type="GO" id="GO:0005886">
    <property type="term" value="C:plasma membrane"/>
    <property type="evidence" value="ECO:0007669"/>
    <property type="project" value="TreeGrafter"/>
</dbReference>
<evidence type="ECO:0000313" key="3">
    <source>
        <dbReference type="Proteomes" id="UP000197032"/>
    </source>
</evidence>
<dbReference type="InterPro" id="IPR003474">
    <property type="entry name" value="Glcn_transporter"/>
</dbReference>
<feature type="transmembrane region" description="Helical" evidence="1">
    <location>
        <begin position="305"/>
        <end position="323"/>
    </location>
</feature>
<dbReference type="Pfam" id="PF02447">
    <property type="entry name" value="GntP_permease"/>
    <property type="match status" value="1"/>
</dbReference>
<feature type="transmembrane region" description="Helical" evidence="1">
    <location>
        <begin position="139"/>
        <end position="159"/>
    </location>
</feature>
<dbReference type="Proteomes" id="UP000197032">
    <property type="component" value="Unassembled WGS sequence"/>
</dbReference>
<proteinExistence type="predicted"/>
<keyword evidence="1" id="KW-0812">Transmembrane</keyword>
<dbReference type="PANTHER" id="PTHR30354">
    <property type="entry name" value="GNT FAMILY GLUCONATE TRANSPORTER"/>
    <property type="match status" value="1"/>
</dbReference>
<evidence type="ECO:0000313" key="2">
    <source>
        <dbReference type="EMBL" id="GAW91960.1"/>
    </source>
</evidence>
<dbReference type="PANTHER" id="PTHR30354:SF11">
    <property type="entry name" value="PERMEASE"/>
    <property type="match status" value="1"/>
</dbReference>
<feature type="transmembrane region" description="Helical" evidence="1">
    <location>
        <begin position="428"/>
        <end position="446"/>
    </location>
</feature>
<sequence>MVQGPVLLLILILAIVFIIFMTAKVRLHAFLVLLLAAFGVGLVSGMPALEVIDKITGGFGGILDYIGIVIIAGTIIGTLLEKSGGTLTMANTVLKIVGKARTALAMSITGAIVSIPVFCDSGFVILSSLNKSLAKKAKMSMAVMAVALSTGLYATHTLVPPTPGPIAAAGTIGADLGRVILLGLIASVPAIIAGYLWAVKVGSKYYVEPDIKLNTSEGQEAQRDLPGVFDAFAPIVVPILLITLKSIADFPSAPFGEGKVKVILDFMGDPTVALLLGTFLAFRLIPRWSEEYINGWVGEGLKNAASIIMITGAGGAFGSILKATPIGDYLGNTLAQYNIGIFLPFVIAAALKTAQGSSTVALITTSAIVAPMLPSLGLDSEMAKALVVLATGAGAMTVSHANDSYFWVVSQFSNLDTSLAYKTHSMATLVQGIVTIIFVAILSLIFI</sequence>
<keyword evidence="3" id="KW-1185">Reference proteome</keyword>
<reference evidence="3" key="1">
    <citation type="journal article" date="2017" name="Appl. Environ. Microbiol.">
        <title>Genomic analysis of Calderihabitans maritimus KKC1, a thermophilic hydrogenogenic carboxydotrophic bacterium isolated from marine sediment.</title>
        <authorList>
            <person name="Omae K."/>
            <person name="Yoneda Y."/>
            <person name="Fukuyama Y."/>
            <person name="Yoshida T."/>
            <person name="Sako Y."/>
        </authorList>
    </citation>
    <scope>NUCLEOTIDE SEQUENCE [LARGE SCALE GENOMIC DNA]</scope>
    <source>
        <strain evidence="3">KKC1</strain>
    </source>
</reference>
<gene>
    <name evidence="2" type="ORF">KKC1_11200</name>
</gene>
<dbReference type="RefSeq" id="WP_088553403.1">
    <property type="nucleotide sequence ID" value="NZ_BDGJ01000042.1"/>
</dbReference>
<feature type="transmembrane region" description="Helical" evidence="1">
    <location>
        <begin position="6"/>
        <end position="23"/>
    </location>
</feature>
<protein>
    <submittedName>
        <fullName evidence="2">Gluconate transporter</fullName>
    </submittedName>
</protein>
<dbReference type="GO" id="GO:0015128">
    <property type="term" value="F:gluconate transmembrane transporter activity"/>
    <property type="evidence" value="ECO:0007669"/>
    <property type="project" value="InterPro"/>
</dbReference>
<organism evidence="2 3">
    <name type="scientific">Calderihabitans maritimus</name>
    <dbReference type="NCBI Taxonomy" id="1246530"/>
    <lineage>
        <taxon>Bacteria</taxon>
        <taxon>Bacillati</taxon>
        <taxon>Bacillota</taxon>
        <taxon>Clostridia</taxon>
        <taxon>Neomoorellales</taxon>
        <taxon>Calderihabitantaceae</taxon>
        <taxon>Calderihabitans</taxon>
    </lineage>
</organism>
<feature type="transmembrane region" description="Helical" evidence="1">
    <location>
        <begin position="179"/>
        <end position="198"/>
    </location>
</feature>
<dbReference type="AlphaFoldDB" id="A0A1Z5HRR3"/>
<feature type="transmembrane region" description="Helical" evidence="1">
    <location>
        <begin position="262"/>
        <end position="285"/>
    </location>
</feature>
<feature type="transmembrane region" description="Helical" evidence="1">
    <location>
        <begin position="101"/>
        <end position="127"/>
    </location>
</feature>
<name>A0A1Z5HRR3_9FIRM</name>
<evidence type="ECO:0000256" key="1">
    <source>
        <dbReference type="SAM" id="Phobius"/>
    </source>
</evidence>
<feature type="transmembrane region" description="Helical" evidence="1">
    <location>
        <begin position="30"/>
        <end position="49"/>
    </location>
</feature>
<feature type="transmembrane region" description="Helical" evidence="1">
    <location>
        <begin position="335"/>
        <end position="354"/>
    </location>
</feature>
<dbReference type="EMBL" id="BDGJ01000042">
    <property type="protein sequence ID" value="GAW91960.1"/>
    <property type="molecule type" value="Genomic_DNA"/>
</dbReference>
<keyword evidence="1" id="KW-0472">Membrane</keyword>
<keyword evidence="1" id="KW-1133">Transmembrane helix</keyword>
<dbReference type="OrthoDB" id="9787129at2"/>
<comment type="caution">
    <text evidence="2">The sequence shown here is derived from an EMBL/GenBank/DDBJ whole genome shotgun (WGS) entry which is preliminary data.</text>
</comment>
<accession>A0A1Z5HRR3</accession>
<feature type="transmembrane region" description="Helical" evidence="1">
    <location>
        <begin position="360"/>
        <end position="378"/>
    </location>
</feature>
<dbReference type="NCBIfam" id="TIGR00791">
    <property type="entry name" value="gntP"/>
    <property type="match status" value="1"/>
</dbReference>
<feature type="transmembrane region" description="Helical" evidence="1">
    <location>
        <begin position="55"/>
        <end position="80"/>
    </location>
</feature>